<dbReference type="AlphaFoldDB" id="A0A3B1E7Q9"/>
<dbReference type="EMBL" id="UOGK01000309">
    <property type="protein sequence ID" value="VAX39937.1"/>
    <property type="molecule type" value="Genomic_DNA"/>
</dbReference>
<reference evidence="1" key="1">
    <citation type="submission" date="2018-06" db="EMBL/GenBank/DDBJ databases">
        <authorList>
            <person name="Zhirakovskaya E."/>
        </authorList>
    </citation>
    <scope>NUCLEOTIDE SEQUENCE</scope>
</reference>
<sequence>ADPKNTARRLRLVNVALPRAGRVEEARQYARALADYPLNDPDLLRERARTFERFGFYNLARTDWEHPALASDPTARVNLAYILLAANRTEEADALIAEITALESLPDAVLADAAYYLARRDKVEEGLVLLDRLPEQGPLGTREQLAARYLFLNTNTLEQARSLEARARTKDTPPMWAATVQAYMNIEHLDEARRVVTAGLKLHPTAPELTVLARMFAASDADDPLAMLAFLRSRRSFTKTPEADRIVTLFDQRLAQQIDDDQLIEGLEALVEQVPASFVPREALATAQRVAGRPADMVGTLRAAMDAIPADPSVARFATFQFLATGLDDEALFAARQWQSRLGRPDLAADQATASILMKDGRTREALAALEPWRTHITEARAEQPGDAYLLASALALSDQSAAARSLLEPLAELPGPGLDYCIMITPFIADTDEQRAWLEGLTPKALATESPQTAFVLNHAWWNLASITDIPDDIRAATQAAEALLSKPSGEQFQIRLSAALGRARLGDTEQAADHYRAMLATDPTLVDIHNNLAFLLLSTDTGATEALEHANTAVQLAQNANTPPERLRSYLDTQALALLANGRADEAVAIFRRTLEPDPTWPTGILGLTEALLAAGKPDQARQALTDLDNLELSDGQSARADALHDTLDR</sequence>
<protein>
    <submittedName>
        <fullName evidence="1">Uncharacterized protein</fullName>
    </submittedName>
</protein>
<proteinExistence type="predicted"/>
<gene>
    <name evidence="1" type="ORF">MNBD_PLANCTO03-2109</name>
</gene>
<dbReference type="Pfam" id="PF14559">
    <property type="entry name" value="TPR_19"/>
    <property type="match status" value="1"/>
</dbReference>
<name>A0A3B1E7Q9_9ZZZZ</name>
<accession>A0A3B1E7Q9</accession>
<evidence type="ECO:0000313" key="1">
    <source>
        <dbReference type="EMBL" id="VAX39937.1"/>
    </source>
</evidence>
<organism evidence="1">
    <name type="scientific">hydrothermal vent metagenome</name>
    <dbReference type="NCBI Taxonomy" id="652676"/>
    <lineage>
        <taxon>unclassified sequences</taxon>
        <taxon>metagenomes</taxon>
        <taxon>ecological metagenomes</taxon>
    </lineage>
</organism>
<dbReference type="InterPro" id="IPR011990">
    <property type="entry name" value="TPR-like_helical_dom_sf"/>
</dbReference>
<dbReference type="SUPFAM" id="SSF48452">
    <property type="entry name" value="TPR-like"/>
    <property type="match status" value="1"/>
</dbReference>
<dbReference type="Gene3D" id="1.25.40.10">
    <property type="entry name" value="Tetratricopeptide repeat domain"/>
    <property type="match status" value="3"/>
</dbReference>
<feature type="non-terminal residue" evidence="1">
    <location>
        <position position="1"/>
    </location>
</feature>